<proteinExistence type="predicted"/>
<evidence type="ECO:0000256" key="1">
    <source>
        <dbReference type="SAM" id="MobiDB-lite"/>
    </source>
</evidence>
<feature type="region of interest" description="Disordered" evidence="1">
    <location>
        <begin position="108"/>
        <end position="145"/>
    </location>
</feature>
<feature type="compositionally biased region" description="Basic and acidic residues" evidence="1">
    <location>
        <begin position="175"/>
        <end position="190"/>
    </location>
</feature>
<feature type="transmembrane region" description="Helical" evidence="2">
    <location>
        <begin position="152"/>
        <end position="172"/>
    </location>
</feature>
<evidence type="ECO:0000256" key="2">
    <source>
        <dbReference type="SAM" id="Phobius"/>
    </source>
</evidence>
<name>A0ABM5QKT7_9CORY</name>
<keyword evidence="4" id="KW-1185">Reference proteome</keyword>
<feature type="compositionally biased region" description="Low complexity" evidence="1">
    <location>
        <begin position="331"/>
        <end position="341"/>
    </location>
</feature>
<protein>
    <submittedName>
        <fullName evidence="3">Uncharacterized protein</fullName>
    </submittedName>
</protein>
<dbReference type="Proteomes" id="UP000028504">
    <property type="component" value="Chromosome"/>
</dbReference>
<feature type="compositionally biased region" description="Basic and acidic residues" evidence="1">
    <location>
        <begin position="231"/>
        <end position="256"/>
    </location>
</feature>
<keyword evidence="2" id="KW-1133">Transmembrane helix</keyword>
<feature type="compositionally biased region" description="Basic and acidic residues" evidence="1">
    <location>
        <begin position="128"/>
        <end position="143"/>
    </location>
</feature>
<reference evidence="3 4" key="1">
    <citation type="submission" date="2014-07" db="EMBL/GenBank/DDBJ databases">
        <title>Complete genome sequence of Corynebacterium atypicum DSM 44849: identifiction of the mycolic acid biosynthesis genes.</title>
        <authorList>
            <person name="Tippelt A."/>
            <person name="Mollmann S."/>
            <person name="Albersmeier A."/>
            <person name="Jaenicke S."/>
            <person name="Ruckert C."/>
            <person name="Tauch A."/>
        </authorList>
    </citation>
    <scope>NUCLEOTIDE SEQUENCE [LARGE SCALE GENOMIC DNA]</scope>
    <source>
        <strain evidence="3 4">R2070</strain>
    </source>
</reference>
<feature type="compositionally biased region" description="Basic and acidic residues" evidence="1">
    <location>
        <begin position="209"/>
        <end position="222"/>
    </location>
</feature>
<feature type="compositionally biased region" description="Basic and acidic residues" evidence="1">
    <location>
        <begin position="312"/>
        <end position="321"/>
    </location>
</feature>
<keyword evidence="2" id="KW-0812">Transmembrane</keyword>
<dbReference type="RefSeq" id="WP_038603920.1">
    <property type="nucleotide sequence ID" value="NZ_CP008944.1"/>
</dbReference>
<gene>
    <name evidence="3" type="ORF">CATYP_00130</name>
</gene>
<evidence type="ECO:0000313" key="4">
    <source>
        <dbReference type="Proteomes" id="UP000028504"/>
    </source>
</evidence>
<evidence type="ECO:0000313" key="3">
    <source>
        <dbReference type="EMBL" id="AIG63379.1"/>
    </source>
</evidence>
<dbReference type="EMBL" id="CP008944">
    <property type="protein sequence ID" value="AIG63379.1"/>
    <property type="molecule type" value="Genomic_DNA"/>
</dbReference>
<sequence>MNSSTLKAALSAGKSAWDRYSDFRDQKVSDAYDALVNAADSYDDVAKDVKKNVSKATKNALGTLDDKAQDAGALTKDARRRIEKALKEARESSKNYVQDAVDAQESAALNAKKMSKRTRKKALAAGRKAADKAQKRVDQLTSKDKKRTKRNWTIAIIVAAVAALGGGAYFFASQRKKEEPADRIPPRVDDYATPEPDVPTDAATANHPADAHDPSAAKREGEELLASLDEQLERHRAEAETAPAEEEHGPKHRLVEPAKGNLDEVVLEEPVDGGEMLAQDYERKSDNSSRTIHANEAAEAEETEAAGTADARATKAAEKPESAPATGPVSDAEAQEAARQADANDARDIKGDLDEAAKRQAQQDGRA</sequence>
<accession>A0ABM5QKT7</accession>
<feature type="region of interest" description="Disordered" evidence="1">
    <location>
        <begin position="175"/>
        <end position="367"/>
    </location>
</feature>
<keyword evidence="2" id="KW-0472">Membrane</keyword>
<feature type="compositionally biased region" description="Basic and acidic residues" evidence="1">
    <location>
        <begin position="342"/>
        <end position="358"/>
    </location>
</feature>
<feature type="compositionally biased region" description="Basic residues" evidence="1">
    <location>
        <begin position="113"/>
        <end position="122"/>
    </location>
</feature>
<organism evidence="3 4">
    <name type="scientific">Corynebacterium atypicum</name>
    <dbReference type="NCBI Taxonomy" id="191610"/>
    <lineage>
        <taxon>Bacteria</taxon>
        <taxon>Bacillati</taxon>
        <taxon>Actinomycetota</taxon>
        <taxon>Actinomycetes</taxon>
        <taxon>Mycobacteriales</taxon>
        <taxon>Corynebacteriaceae</taxon>
        <taxon>Corynebacterium</taxon>
    </lineage>
</organism>